<proteinExistence type="predicted"/>
<feature type="region of interest" description="Disordered" evidence="1">
    <location>
        <begin position="631"/>
        <end position="656"/>
    </location>
</feature>
<sequence length="773" mass="86118">MRALKKTKKGSSLALLLIIFSILAILGTAFMSAALGSFRMRKLNGTIKTNFYASEAGVDEAYAIIGKVVDKAIENGNNAVKSDESNLEKIIENERLKILADENYKSPYINADGSINEEKIKSYQNGIFKNTFKNYVKDNIKSEIEDSDNYKFNSDGTKPDVEVENTLSFADDKMNINVLSTFKHKDIEKKVEAEYEIKVPDYKSVYYIESNILNIPENSVFLNGISIDGDMNVFGGNVKINGNVFIKGSNVGSDGEIANAYEFESGLIIDGNKSDADKNISIRNNSDVNINGDLYTDQSIYINGINDNFHIDGTAYVRNAIISTVSKNSNLKVDGSLYTMDDLELNGNKSHVIISGGYYGMSDGSKSAMSDHSSSIIINAEDIGRTDGSSLKIEAQGEEDSIIIEGTSYIHLNDNNKYQTGESVSIKGNYKAYTHPLIDGNPVNKDGKSLKGDNIKFEYIDPLVLATKFKDDTDLNVFDKDKYFKAYSEDSNYNKDNFSKLNLGGNGIDINTKKILLNTGTVISGNKVIDGSYSVDKINENMAKLSELKRKIFFMGDDNVDSDTLRETNKLMYMVSKSDNLKGKVDFNSISNKFEGQIENNVVDNSKDVILLNNDSKTDYVFVGPDSNDNSLKKINSKNTGNSENNGSNKNNEKNNSTREIKINVNSSDGKFRGIIITAGDVYFCGKIKFKGTIISAGDLVFFDSNLKEIYYNEEYVKRLIAYNYGDFKDIFINNLPTYFNMEAETDIKADNSVKSDITRDKLISRKRWKIIK</sequence>
<name>A0A151B6A0_9CLOT</name>
<dbReference type="AlphaFoldDB" id="A0A151B6A0"/>
<dbReference type="PATRIC" id="fig|1121338.3.peg.738"/>
<evidence type="ECO:0000256" key="1">
    <source>
        <dbReference type="SAM" id="MobiDB-lite"/>
    </source>
</evidence>
<keyword evidence="3" id="KW-1185">Reference proteome</keyword>
<comment type="caution">
    <text evidence="2">The sequence shown here is derived from an EMBL/GenBank/DDBJ whole genome shotgun (WGS) entry which is preliminary data.</text>
</comment>
<dbReference type="Proteomes" id="UP000075531">
    <property type="component" value="Unassembled WGS sequence"/>
</dbReference>
<accession>A0A151B6A0</accession>
<dbReference type="STRING" id="1121338.CLTEP_07270"/>
<evidence type="ECO:0000313" key="2">
    <source>
        <dbReference type="EMBL" id="KYH35323.1"/>
    </source>
</evidence>
<protein>
    <submittedName>
        <fullName evidence="2">Uncharacterized protein</fullName>
    </submittedName>
</protein>
<organism evidence="2 3">
    <name type="scientific">Clostridium tepidiprofundi DSM 19306</name>
    <dbReference type="NCBI Taxonomy" id="1121338"/>
    <lineage>
        <taxon>Bacteria</taxon>
        <taxon>Bacillati</taxon>
        <taxon>Bacillota</taxon>
        <taxon>Clostridia</taxon>
        <taxon>Eubacteriales</taxon>
        <taxon>Clostridiaceae</taxon>
        <taxon>Clostridium</taxon>
    </lineage>
</organism>
<gene>
    <name evidence="2" type="ORF">CLTEP_07270</name>
</gene>
<reference evidence="2 3" key="1">
    <citation type="submission" date="2016-02" db="EMBL/GenBank/DDBJ databases">
        <title>Genome sequence of Clostridium tepidiprofundi DSM 19306.</title>
        <authorList>
            <person name="Poehlein A."/>
            <person name="Daniel R."/>
        </authorList>
    </citation>
    <scope>NUCLEOTIDE SEQUENCE [LARGE SCALE GENOMIC DNA]</scope>
    <source>
        <strain evidence="2 3">DSM 19306</strain>
    </source>
</reference>
<dbReference type="EMBL" id="LTBA01000004">
    <property type="protein sequence ID" value="KYH35323.1"/>
    <property type="molecule type" value="Genomic_DNA"/>
</dbReference>
<dbReference type="RefSeq" id="WP_066822749.1">
    <property type="nucleotide sequence ID" value="NZ_LTBA01000004.1"/>
</dbReference>
<evidence type="ECO:0000313" key="3">
    <source>
        <dbReference type="Proteomes" id="UP000075531"/>
    </source>
</evidence>
<dbReference type="OrthoDB" id="1947207at2"/>
<feature type="compositionally biased region" description="Low complexity" evidence="1">
    <location>
        <begin position="637"/>
        <end position="650"/>
    </location>
</feature>